<keyword evidence="1" id="KW-0805">Transcription regulation</keyword>
<protein>
    <submittedName>
        <fullName evidence="5">AraC family transcriptional regulator</fullName>
    </submittedName>
</protein>
<dbReference type="InterPro" id="IPR009057">
    <property type="entry name" value="Homeodomain-like_sf"/>
</dbReference>
<dbReference type="Proteomes" id="UP001649230">
    <property type="component" value="Chromosome"/>
</dbReference>
<dbReference type="Gene3D" id="1.10.10.60">
    <property type="entry name" value="Homeodomain-like"/>
    <property type="match status" value="2"/>
</dbReference>
<dbReference type="SMART" id="SM00342">
    <property type="entry name" value="HTH_ARAC"/>
    <property type="match status" value="1"/>
</dbReference>
<evidence type="ECO:0000313" key="5">
    <source>
        <dbReference type="EMBL" id="UJF33790.1"/>
    </source>
</evidence>
<sequence>MNTSFSCKFSLDEIHSERNYILNECIAESASGSEVEEMLASLGFHDKEALHGMIVIQLDLNSAGFVDGKASSFRHRNLFKYAAANIAEETVKSCQNIIFFSKQNEMTIGLQMSRKQFGHLGMTARELQNNLASYLNLTCKTGISAVSAGLSSWPKLYSEAVENLGEPDEGKVNVQGQHALINQTMDYIRHNYRNQGLKLQEIAASVFLSPNYLCALFKKMMKTSLWDYVTEQRMEEGRRLILTTNKRVNEVAIDLGYKSPEHFSKMFKKHFGCNPSEVKLYANK</sequence>
<name>A0ABY3SKX8_9BACL</name>
<dbReference type="InterPro" id="IPR020449">
    <property type="entry name" value="Tscrpt_reg_AraC-type_HTH"/>
</dbReference>
<dbReference type="SUPFAM" id="SSF46689">
    <property type="entry name" value="Homeodomain-like"/>
    <property type="match status" value="2"/>
</dbReference>
<evidence type="ECO:0000256" key="3">
    <source>
        <dbReference type="ARBA" id="ARBA00023163"/>
    </source>
</evidence>
<evidence type="ECO:0000256" key="1">
    <source>
        <dbReference type="ARBA" id="ARBA00023015"/>
    </source>
</evidence>
<dbReference type="EMBL" id="CP090978">
    <property type="protein sequence ID" value="UJF33790.1"/>
    <property type="molecule type" value="Genomic_DNA"/>
</dbReference>
<evidence type="ECO:0000256" key="2">
    <source>
        <dbReference type="ARBA" id="ARBA00023125"/>
    </source>
</evidence>
<dbReference type="PROSITE" id="PS00041">
    <property type="entry name" value="HTH_ARAC_FAMILY_1"/>
    <property type="match status" value="1"/>
</dbReference>
<evidence type="ECO:0000313" key="6">
    <source>
        <dbReference type="Proteomes" id="UP001649230"/>
    </source>
</evidence>
<dbReference type="Pfam" id="PF12833">
    <property type="entry name" value="HTH_18"/>
    <property type="match status" value="1"/>
</dbReference>
<keyword evidence="2" id="KW-0238">DNA-binding</keyword>
<dbReference type="PANTHER" id="PTHR43280">
    <property type="entry name" value="ARAC-FAMILY TRANSCRIPTIONAL REGULATOR"/>
    <property type="match status" value="1"/>
</dbReference>
<organism evidence="5 6">
    <name type="scientific">Paenibacillus hexagrammi</name>
    <dbReference type="NCBI Taxonomy" id="2908839"/>
    <lineage>
        <taxon>Bacteria</taxon>
        <taxon>Bacillati</taxon>
        <taxon>Bacillota</taxon>
        <taxon>Bacilli</taxon>
        <taxon>Bacillales</taxon>
        <taxon>Paenibacillaceae</taxon>
        <taxon>Paenibacillus</taxon>
    </lineage>
</organism>
<gene>
    <name evidence="5" type="ORF">L0M14_00520</name>
</gene>
<keyword evidence="6" id="KW-1185">Reference proteome</keyword>
<dbReference type="PROSITE" id="PS01124">
    <property type="entry name" value="HTH_ARAC_FAMILY_2"/>
    <property type="match status" value="1"/>
</dbReference>
<dbReference type="InterPro" id="IPR018062">
    <property type="entry name" value="HTH_AraC-typ_CS"/>
</dbReference>
<dbReference type="RefSeq" id="WP_235120181.1">
    <property type="nucleotide sequence ID" value="NZ_CP090978.1"/>
</dbReference>
<evidence type="ECO:0000259" key="4">
    <source>
        <dbReference type="PROSITE" id="PS01124"/>
    </source>
</evidence>
<accession>A0ABY3SKX8</accession>
<reference evidence="5 6" key="1">
    <citation type="journal article" date="2024" name="Int. J. Syst. Evol. Microbiol.">
        <title>Paenibacillus hexagrammi sp. nov., a novel bacterium isolated from the gut content of Hexagrammos agrammus.</title>
        <authorList>
            <person name="Jung H.K."/>
            <person name="Kim D.G."/>
            <person name="Zin H."/>
            <person name="Park J."/>
            <person name="Jung H."/>
            <person name="Kim Y.O."/>
            <person name="Kong H.J."/>
            <person name="Kim J.W."/>
            <person name="Kim Y.S."/>
        </authorList>
    </citation>
    <scope>NUCLEOTIDE SEQUENCE [LARGE SCALE GENOMIC DNA]</scope>
    <source>
        <strain evidence="5 6">YPD9-1</strain>
    </source>
</reference>
<dbReference type="InterPro" id="IPR018060">
    <property type="entry name" value="HTH_AraC"/>
</dbReference>
<dbReference type="PANTHER" id="PTHR43280:SF10">
    <property type="entry name" value="REGULATORY PROTEIN POCR"/>
    <property type="match status" value="1"/>
</dbReference>
<proteinExistence type="predicted"/>
<feature type="domain" description="HTH araC/xylS-type" evidence="4">
    <location>
        <begin position="182"/>
        <end position="281"/>
    </location>
</feature>
<keyword evidence="3" id="KW-0804">Transcription</keyword>
<dbReference type="PRINTS" id="PR00032">
    <property type="entry name" value="HTHARAC"/>
</dbReference>